<organism evidence="2 3">
    <name type="scientific">Syncephalastrum racemosum</name>
    <name type="common">Filamentous fungus</name>
    <dbReference type="NCBI Taxonomy" id="13706"/>
    <lineage>
        <taxon>Eukaryota</taxon>
        <taxon>Fungi</taxon>
        <taxon>Fungi incertae sedis</taxon>
        <taxon>Mucoromycota</taxon>
        <taxon>Mucoromycotina</taxon>
        <taxon>Mucoromycetes</taxon>
        <taxon>Mucorales</taxon>
        <taxon>Syncephalastraceae</taxon>
        <taxon>Syncephalastrum</taxon>
    </lineage>
</organism>
<proteinExistence type="predicted"/>
<evidence type="ECO:0000256" key="1">
    <source>
        <dbReference type="SAM" id="Coils"/>
    </source>
</evidence>
<dbReference type="AlphaFoldDB" id="A0A1X2HJT5"/>
<protein>
    <recommendedName>
        <fullName evidence="4">SWI5-dependent HO expression protein 3</fullName>
    </recommendedName>
</protein>
<evidence type="ECO:0000313" key="3">
    <source>
        <dbReference type="Proteomes" id="UP000242180"/>
    </source>
</evidence>
<comment type="caution">
    <text evidence="2">The sequence shown here is derived from an EMBL/GenBank/DDBJ whole genome shotgun (WGS) entry which is preliminary data.</text>
</comment>
<dbReference type="Proteomes" id="UP000242180">
    <property type="component" value="Unassembled WGS sequence"/>
</dbReference>
<keyword evidence="3" id="KW-1185">Reference proteome</keyword>
<dbReference type="InParanoid" id="A0A1X2HJT5"/>
<dbReference type="OMA" id="KNIESWH"/>
<dbReference type="OrthoDB" id="2276661at2759"/>
<feature type="coiled-coil region" evidence="1">
    <location>
        <begin position="36"/>
        <end position="160"/>
    </location>
</feature>
<sequence length="275" mass="31623">MPSHEELVSRINYGHLFRFDDQPNVPLQPSASRDLLPSLQAKLDALDRQKTALTLEIDTVRKSREAHLQELETMRQENDGLRKNHGEILKEIDRKQAVVEALKKANTDAEAQVKVQKEAAAEQSKKAKDMMERSELRKEVERAEARAQQSLAQTEALKATRDSLDRQHAQQMKLYQSLLELLQQTATRLMDQSQQKTDALDRALYQIKQDRMQSLEALKVNQSNEPQWVEELSKLEARLQDHLEMESKLTTTVTDCQDQLQSLVKRIKQVSSSSQ</sequence>
<name>A0A1X2HJT5_SYNRA</name>
<evidence type="ECO:0008006" key="4">
    <source>
        <dbReference type="Google" id="ProtNLM"/>
    </source>
</evidence>
<reference evidence="2 3" key="1">
    <citation type="submission" date="2016-07" db="EMBL/GenBank/DDBJ databases">
        <title>Pervasive Adenine N6-methylation of Active Genes in Fungi.</title>
        <authorList>
            <consortium name="DOE Joint Genome Institute"/>
            <person name="Mondo S.J."/>
            <person name="Dannebaum R.O."/>
            <person name="Kuo R.C."/>
            <person name="Labutti K."/>
            <person name="Haridas S."/>
            <person name="Kuo A."/>
            <person name="Salamov A."/>
            <person name="Ahrendt S.R."/>
            <person name="Lipzen A."/>
            <person name="Sullivan W."/>
            <person name="Andreopoulos W.B."/>
            <person name="Clum A."/>
            <person name="Lindquist E."/>
            <person name="Daum C."/>
            <person name="Ramamoorthy G.K."/>
            <person name="Gryganskyi A."/>
            <person name="Culley D."/>
            <person name="Magnuson J.K."/>
            <person name="James T.Y."/>
            <person name="O'Malley M.A."/>
            <person name="Stajich J.E."/>
            <person name="Spatafora J.W."/>
            <person name="Visel A."/>
            <person name="Grigoriev I.V."/>
        </authorList>
    </citation>
    <scope>NUCLEOTIDE SEQUENCE [LARGE SCALE GENOMIC DNA]</scope>
    <source>
        <strain evidence="2 3">NRRL 2496</strain>
    </source>
</reference>
<evidence type="ECO:0000313" key="2">
    <source>
        <dbReference type="EMBL" id="ORY99364.1"/>
    </source>
</evidence>
<dbReference type="EMBL" id="MCGN01000003">
    <property type="protein sequence ID" value="ORY99364.1"/>
    <property type="molecule type" value="Genomic_DNA"/>
</dbReference>
<gene>
    <name evidence="2" type="ORF">BCR43DRAFT_523317</name>
</gene>
<accession>A0A1X2HJT5</accession>
<keyword evidence="1" id="KW-0175">Coiled coil</keyword>